<dbReference type="InterPro" id="IPR050330">
    <property type="entry name" value="Bact_OuterMem_StrucFunc"/>
</dbReference>
<evidence type="ECO:0000256" key="2">
    <source>
        <dbReference type="ARBA" id="ARBA00023136"/>
    </source>
</evidence>
<dbReference type="InterPro" id="IPR006665">
    <property type="entry name" value="OmpA-like"/>
</dbReference>
<evidence type="ECO:0000259" key="6">
    <source>
        <dbReference type="PROSITE" id="PS51123"/>
    </source>
</evidence>
<dbReference type="PROSITE" id="PS51123">
    <property type="entry name" value="OMPA_2"/>
    <property type="match status" value="1"/>
</dbReference>
<comment type="subcellular location">
    <subcellularLocation>
        <location evidence="1">Cell outer membrane</location>
    </subcellularLocation>
</comment>
<feature type="chain" id="PRO_5013312985" evidence="5">
    <location>
        <begin position="16"/>
        <end position="221"/>
    </location>
</feature>
<evidence type="ECO:0000313" key="8">
    <source>
        <dbReference type="Proteomes" id="UP000231632"/>
    </source>
</evidence>
<evidence type="ECO:0000256" key="1">
    <source>
        <dbReference type="ARBA" id="ARBA00004442"/>
    </source>
</evidence>
<evidence type="ECO:0000256" key="4">
    <source>
        <dbReference type="PROSITE-ProRule" id="PRU00473"/>
    </source>
</evidence>
<dbReference type="EMBL" id="BDFD01000004">
    <property type="protein sequence ID" value="GAV19681.1"/>
    <property type="molecule type" value="Genomic_DNA"/>
</dbReference>
<proteinExistence type="predicted"/>
<dbReference type="InterPro" id="IPR036737">
    <property type="entry name" value="OmpA-like_sf"/>
</dbReference>
<dbReference type="PANTHER" id="PTHR30329:SF21">
    <property type="entry name" value="LIPOPROTEIN YIAD-RELATED"/>
    <property type="match status" value="1"/>
</dbReference>
<dbReference type="RefSeq" id="WP_072658996.1">
    <property type="nucleotide sequence ID" value="NZ_BDFD01000004.1"/>
</dbReference>
<dbReference type="PRINTS" id="PR01023">
    <property type="entry name" value="NAFLGMOTY"/>
</dbReference>
<dbReference type="AlphaFoldDB" id="A0A1L8CLA4"/>
<gene>
    <name evidence="7" type="ORF">MMIC_P0632</name>
</gene>
<dbReference type="InterPro" id="IPR006664">
    <property type="entry name" value="OMP_bac"/>
</dbReference>
<sequence>MIKRLILITSTLSLAACAGHSMDTERSELAEARDAIAASKAAGAERCAPKLQAEAVAAFYWAAHEYTEHDIHPDENAELTERAVAKAKAAKAAAGKNCAPPPKPKPKPVEIIKLDGINFPHDSAELTPASIAILDNAVATLKRRAKINVEVAAHTDSSGKDSYNQALSERRAASVMNYLASKGIAANRLTSKGYGETQPITSNETSDGRAQNRRVELRVMN</sequence>
<dbReference type="OrthoDB" id="189250at2"/>
<feature type="domain" description="OmpA-like" evidence="6">
    <location>
        <begin position="106"/>
        <end position="221"/>
    </location>
</feature>
<evidence type="ECO:0000256" key="3">
    <source>
        <dbReference type="ARBA" id="ARBA00023237"/>
    </source>
</evidence>
<dbReference type="Proteomes" id="UP000231632">
    <property type="component" value="Unassembled WGS sequence"/>
</dbReference>
<keyword evidence="5" id="KW-0732">Signal</keyword>
<dbReference type="SUPFAM" id="SSF103088">
    <property type="entry name" value="OmpA-like"/>
    <property type="match status" value="1"/>
</dbReference>
<dbReference type="Gene3D" id="3.30.1330.60">
    <property type="entry name" value="OmpA-like domain"/>
    <property type="match status" value="1"/>
</dbReference>
<name>A0A1L8CLA4_9PROT</name>
<accession>A0A1L8CLA4</accession>
<feature type="signal peptide" evidence="5">
    <location>
        <begin position="1"/>
        <end position="15"/>
    </location>
</feature>
<keyword evidence="2 4" id="KW-0472">Membrane</keyword>
<dbReference type="PANTHER" id="PTHR30329">
    <property type="entry name" value="STATOR ELEMENT OF FLAGELLAR MOTOR COMPLEX"/>
    <property type="match status" value="1"/>
</dbReference>
<dbReference type="CDD" id="cd07185">
    <property type="entry name" value="OmpA_C-like"/>
    <property type="match status" value="1"/>
</dbReference>
<dbReference type="STRING" id="1921010.MMIC_P0632"/>
<reference evidence="7 8" key="1">
    <citation type="journal article" date="2017" name="Arch. Microbiol.">
        <title>Mariprofundus micogutta sp. nov., a novel iron-oxidizing zetaproteobacterium isolated from a deep-sea hydrothermal field at the Bayonnaise knoll of the Izu-Ogasawara arc, and a description of Mariprofundales ord. nov. and Zetaproteobacteria classis nov.</title>
        <authorList>
            <person name="Makita H."/>
            <person name="Tanaka E."/>
            <person name="Mitsunobu S."/>
            <person name="Miyazaki M."/>
            <person name="Nunoura T."/>
            <person name="Uematsu K."/>
            <person name="Takaki Y."/>
            <person name="Nishi S."/>
            <person name="Shimamura S."/>
            <person name="Takai K."/>
        </authorList>
    </citation>
    <scope>NUCLEOTIDE SEQUENCE [LARGE SCALE GENOMIC DNA]</scope>
    <source>
        <strain evidence="7 8">ET2</strain>
    </source>
</reference>
<evidence type="ECO:0000256" key="5">
    <source>
        <dbReference type="SAM" id="SignalP"/>
    </source>
</evidence>
<keyword evidence="8" id="KW-1185">Reference proteome</keyword>
<dbReference type="PRINTS" id="PR01021">
    <property type="entry name" value="OMPADOMAIN"/>
</dbReference>
<dbReference type="Pfam" id="PF00691">
    <property type="entry name" value="OmpA"/>
    <property type="match status" value="1"/>
</dbReference>
<keyword evidence="3" id="KW-0998">Cell outer membrane</keyword>
<comment type="caution">
    <text evidence="7">The sequence shown here is derived from an EMBL/GenBank/DDBJ whole genome shotgun (WGS) entry which is preliminary data.</text>
</comment>
<protein>
    <submittedName>
        <fullName evidence="7">OmpA-OmpF porin, OOP family</fullName>
    </submittedName>
</protein>
<evidence type="ECO:0000313" key="7">
    <source>
        <dbReference type="EMBL" id="GAV19681.1"/>
    </source>
</evidence>
<dbReference type="GO" id="GO:0009279">
    <property type="term" value="C:cell outer membrane"/>
    <property type="evidence" value="ECO:0007669"/>
    <property type="project" value="UniProtKB-SubCell"/>
</dbReference>
<organism evidence="7 8">
    <name type="scientific">Mariprofundus micogutta</name>
    <dbReference type="NCBI Taxonomy" id="1921010"/>
    <lineage>
        <taxon>Bacteria</taxon>
        <taxon>Pseudomonadati</taxon>
        <taxon>Pseudomonadota</taxon>
        <taxon>Candidatius Mariprofundia</taxon>
        <taxon>Mariprofundales</taxon>
        <taxon>Mariprofundaceae</taxon>
        <taxon>Mariprofundus</taxon>
    </lineage>
</organism>
<dbReference type="PROSITE" id="PS51257">
    <property type="entry name" value="PROKAR_LIPOPROTEIN"/>
    <property type="match status" value="1"/>
</dbReference>